<reference evidence="3 4" key="1">
    <citation type="submission" date="2024-04" db="EMBL/GenBank/DDBJ databases">
        <title>Tritrichomonas musculus Genome.</title>
        <authorList>
            <person name="Alves-Ferreira E."/>
            <person name="Grigg M."/>
            <person name="Lorenzi H."/>
            <person name="Galac M."/>
        </authorList>
    </citation>
    <scope>NUCLEOTIDE SEQUENCE [LARGE SCALE GENOMIC DNA]</scope>
    <source>
        <strain evidence="3 4">EAF2021</strain>
    </source>
</reference>
<feature type="coiled-coil region" evidence="1">
    <location>
        <begin position="656"/>
        <end position="886"/>
    </location>
</feature>
<sequence>MDSKDTSKPDQQTIANLLFSQRRESFEKAIDSICEEIVSTSYCNQLLTSDFRFRIIKNMESFIEIYLNSEREVFLSALMNQISPNISFTDDSKLAQKLNSNPQIRSILLKFALNPDNVKSLSTFTLSNHFFFEASMIKAHSLQIRTILFNFSQDFLSEIHNFRIQMKNAILHIVQQCHTILISANQQKESETSTEKVDKLNKVIAKMETSHSETEKALKAEIEQLKFHSLIESFDRTDASGLKEELKQQKEKNEQLSKEVLEKTEKLRTFYAIQADLEDKTNEAEMWKQKYKEEIKQNSEPDSDLLEQIRQLKQEKEELIKINDDLSKTNSLLTQENQTMKNTISDKNNILKQSLACIEKLQQNMQNKDSEIASLKEQISNQAKKDNTSKLLAIIEKQKKQITKLNNELDSKTQQISDLKKDNENIQEKFASFTKIAENQIQEANLFAQKQVEEFRMQQKSQEEAKTQEEENQTEEPADRKPSEIELKAIAETIRLKTVNSELTTKNYLLQTKVDEHTTQMKKLASSFARAKEEIKETKEALSTKTSELSECTKQINSLKIEIKEKVDENLSLTQSIRKLMKQKESKEDAKRLTALLDENLSLDAKIKELSTENENQKTTINKLKSEINPLNSQVTSLKDSLTSAKREIITLQTVKKEIQVRAATEQAELNDLNSQLLMQIDELKVHITSLQNDKTKAETLLNNTMNEYEKEVKEITEKMEKTRIASETIIQSLETSKSRLQNELETEKNNVKLEKMKLKETLKQIDSLTSQVKIENTKRQKQCEVIIEMKEELNDYQNELQQIVYAIFQEPCIKPLNDILQEIRRLKALLEQLTDANLQQANMNDALKSKFENEKSRHKNYVEKLQSMKQELKVLKQNKNDNEAAFLSKIQNLQGIIQSNESQYKSAMNKLQSQMSQQINALQSDLSLEKRRKDDLIQKLEASRESQFGLQKDFDDSQKLIKTLQLDVENTRKEKNEISENLKITKSELSKITQLHEISDKNTQEIINKTNALQSIFTQVQSIIATSSIDDIPNTISKIKSENETSQRFIKNVRKIMKFNDDADFFVKLNLLINQQENIIKILNENGIQIQSENQAFDVVNNIKEMANNQKLLSSLSKQNQELEEKLAKTVSSTMMNDANSILSKIIKIITGEDSDQLKFPMKSAVTAQLLDLIQAYQTKNEKNQRNINYVFLRAKEAGYSGKNFVKAIDFMVANHLTSHNENNSINNI</sequence>
<keyword evidence="1" id="KW-0175">Coiled coil</keyword>
<comment type="caution">
    <text evidence="3">The sequence shown here is derived from an EMBL/GenBank/DDBJ whole genome shotgun (WGS) entry which is preliminary data.</text>
</comment>
<feature type="coiled-coil region" evidence="1">
    <location>
        <begin position="920"/>
        <end position="989"/>
    </location>
</feature>
<gene>
    <name evidence="3" type="ORF">M9Y10_004181</name>
</gene>
<dbReference type="Proteomes" id="UP001470230">
    <property type="component" value="Unassembled WGS sequence"/>
</dbReference>
<dbReference type="EMBL" id="JAPFFF010000010">
    <property type="protein sequence ID" value="KAK8881445.1"/>
    <property type="molecule type" value="Genomic_DNA"/>
</dbReference>
<evidence type="ECO:0000256" key="2">
    <source>
        <dbReference type="SAM" id="MobiDB-lite"/>
    </source>
</evidence>
<evidence type="ECO:0008006" key="5">
    <source>
        <dbReference type="Google" id="ProtNLM"/>
    </source>
</evidence>
<evidence type="ECO:0000313" key="4">
    <source>
        <dbReference type="Proteomes" id="UP001470230"/>
    </source>
</evidence>
<keyword evidence="4" id="KW-1185">Reference proteome</keyword>
<feature type="compositionally biased region" description="Basic and acidic residues" evidence="2">
    <location>
        <begin position="455"/>
        <end position="469"/>
    </location>
</feature>
<feature type="region of interest" description="Disordered" evidence="2">
    <location>
        <begin position="455"/>
        <end position="484"/>
    </location>
</feature>
<evidence type="ECO:0000256" key="1">
    <source>
        <dbReference type="SAM" id="Coils"/>
    </source>
</evidence>
<organism evidence="3 4">
    <name type="scientific">Tritrichomonas musculus</name>
    <dbReference type="NCBI Taxonomy" id="1915356"/>
    <lineage>
        <taxon>Eukaryota</taxon>
        <taxon>Metamonada</taxon>
        <taxon>Parabasalia</taxon>
        <taxon>Tritrichomonadida</taxon>
        <taxon>Tritrichomonadidae</taxon>
        <taxon>Tritrichomonas</taxon>
    </lineage>
</organism>
<feature type="coiled-coil region" evidence="1">
    <location>
        <begin position="1107"/>
        <end position="1134"/>
    </location>
</feature>
<feature type="coiled-coil region" evidence="1">
    <location>
        <begin position="593"/>
        <end position="627"/>
    </location>
</feature>
<feature type="coiled-coil region" evidence="1">
    <location>
        <begin position="514"/>
        <end position="569"/>
    </location>
</feature>
<proteinExistence type="predicted"/>
<evidence type="ECO:0000313" key="3">
    <source>
        <dbReference type="EMBL" id="KAK8881445.1"/>
    </source>
</evidence>
<name>A0ABR2JRA9_9EUKA</name>
<accession>A0ABR2JRA9</accession>
<protein>
    <recommendedName>
        <fullName evidence="5">Viral A-type inclusion protein</fullName>
    </recommendedName>
</protein>